<proteinExistence type="predicted"/>
<keyword evidence="1" id="KW-0175">Coiled coil</keyword>
<evidence type="ECO:0000313" key="2">
    <source>
        <dbReference type="EMBL" id="ERN42042.1"/>
    </source>
</evidence>
<dbReference type="InParanoid" id="U5DMF2"/>
<name>U5DMF2_9CHRO</name>
<protein>
    <submittedName>
        <fullName evidence="2">DnaJ domain protein</fullName>
    </submittedName>
</protein>
<dbReference type="eggNOG" id="COG0484">
    <property type="taxonomic scope" value="Bacteria"/>
</dbReference>
<organism evidence="2 3">
    <name type="scientific">Rubidibacter lacunae KORDI 51-2</name>
    <dbReference type="NCBI Taxonomy" id="582515"/>
    <lineage>
        <taxon>Bacteria</taxon>
        <taxon>Bacillati</taxon>
        <taxon>Cyanobacteriota</taxon>
        <taxon>Cyanophyceae</taxon>
        <taxon>Oscillatoriophycideae</taxon>
        <taxon>Chroococcales</taxon>
        <taxon>Aphanothecaceae</taxon>
        <taxon>Rubidibacter</taxon>
    </lineage>
</organism>
<dbReference type="InterPro" id="IPR036869">
    <property type="entry name" value="J_dom_sf"/>
</dbReference>
<reference evidence="2 3" key="1">
    <citation type="submission" date="2013-05" db="EMBL/GenBank/DDBJ databases">
        <title>Draft genome sequence of Rubidibacter lacunae KORDI 51-2.</title>
        <authorList>
            <person name="Choi D.H."/>
            <person name="Noh J.H."/>
            <person name="Kwon K.-K."/>
            <person name="Lee J.-H."/>
            <person name="Ryu J.-Y."/>
        </authorList>
    </citation>
    <scope>NUCLEOTIDE SEQUENCE [LARGE SCALE GENOMIC DNA]</scope>
    <source>
        <strain evidence="2 3">KORDI 51-2</strain>
    </source>
</reference>
<dbReference type="SUPFAM" id="SSF46565">
    <property type="entry name" value="Chaperone J-domain"/>
    <property type="match status" value="1"/>
</dbReference>
<keyword evidence="3" id="KW-1185">Reference proteome</keyword>
<dbReference type="AlphaFoldDB" id="U5DMF2"/>
<dbReference type="Proteomes" id="UP000016960">
    <property type="component" value="Unassembled WGS sequence"/>
</dbReference>
<evidence type="ECO:0000313" key="3">
    <source>
        <dbReference type="Proteomes" id="UP000016960"/>
    </source>
</evidence>
<feature type="coiled-coil region" evidence="1">
    <location>
        <begin position="125"/>
        <end position="159"/>
    </location>
</feature>
<evidence type="ECO:0000256" key="1">
    <source>
        <dbReference type="SAM" id="Coils"/>
    </source>
</evidence>
<gene>
    <name evidence="2" type="ORF">KR51_00013770</name>
</gene>
<dbReference type="STRING" id="582515.KR51_00013770"/>
<accession>U5DMF2</accession>
<sequence length="276" mass="31997">MHWQLRLQLSGLQVLDDKNPIPLKRMMTTTLVERVEYLTYTPRDLQRLAALNPRHRSSEQLLLGFFDFIKRAWTAGAFRTFQQQTGLRLTSNLNRCEFARRAAIEELRHATPTADFSEYDREQFRARLEAQIGSMRQRLTFAQEKAHQLELALESEKRRLSASANLTLLLIAERLLPPGDPLNGSQESPAMRVLGSPATLTELEANYRELLKREHPDVSVHPTELAQARFAYVRRLYQIVRRNWEKLRPTAAIADNELERRLRAPVPFDPASFWPA</sequence>
<dbReference type="EMBL" id="ASSJ01000035">
    <property type="protein sequence ID" value="ERN42042.1"/>
    <property type="molecule type" value="Genomic_DNA"/>
</dbReference>
<comment type="caution">
    <text evidence="2">The sequence shown here is derived from an EMBL/GenBank/DDBJ whole genome shotgun (WGS) entry which is preliminary data.</text>
</comment>